<keyword evidence="4" id="KW-1185">Reference proteome</keyword>
<name>A0A371WXW2_9HYPH</name>
<evidence type="ECO:0000256" key="1">
    <source>
        <dbReference type="PROSITE-ProRule" id="PRU01076"/>
    </source>
</evidence>
<dbReference type="Gene3D" id="2.10.260.10">
    <property type="match status" value="1"/>
</dbReference>
<sequence length="126" mass="14354">MFDRPALKDQRSRSCTYMANNQDQERAMKLYELPMQENGRVVLPSDLRKSLGLSKGDKVLIEAEGDEIKLTTARLRRKRAQAIAKKYARPGVSVVDEFLSEKRAEAEREIARIEPEADADKMGDRS</sequence>
<organism evidence="3 4">
    <name type="scientific">Fulvimarina endophytica</name>
    <dbReference type="NCBI Taxonomy" id="2293836"/>
    <lineage>
        <taxon>Bacteria</taxon>
        <taxon>Pseudomonadati</taxon>
        <taxon>Pseudomonadota</taxon>
        <taxon>Alphaproteobacteria</taxon>
        <taxon>Hyphomicrobiales</taxon>
        <taxon>Aurantimonadaceae</taxon>
        <taxon>Fulvimarina</taxon>
    </lineage>
</organism>
<reference evidence="3 4" key="1">
    <citation type="submission" date="2018-08" db="EMBL/GenBank/DDBJ databases">
        <title>Fulvimarina sp. 85, whole genome shotgun sequence.</title>
        <authorList>
            <person name="Tuo L."/>
        </authorList>
    </citation>
    <scope>NUCLEOTIDE SEQUENCE [LARGE SCALE GENOMIC DNA]</scope>
    <source>
        <strain evidence="3 4">85</strain>
    </source>
</reference>
<accession>A0A371WXW2</accession>
<dbReference type="PROSITE" id="PS51740">
    <property type="entry name" value="SPOVT_ABRB"/>
    <property type="match status" value="1"/>
</dbReference>
<comment type="caution">
    <text evidence="3">The sequence shown here is derived from an EMBL/GenBank/DDBJ whole genome shotgun (WGS) entry which is preliminary data.</text>
</comment>
<dbReference type="InterPro" id="IPR007159">
    <property type="entry name" value="SpoVT-AbrB_dom"/>
</dbReference>
<dbReference type="Proteomes" id="UP000264310">
    <property type="component" value="Unassembled WGS sequence"/>
</dbReference>
<dbReference type="NCBIfam" id="TIGR01439">
    <property type="entry name" value="lp_hng_hel_AbrB"/>
    <property type="match status" value="1"/>
</dbReference>
<evidence type="ECO:0000259" key="2">
    <source>
        <dbReference type="PROSITE" id="PS51740"/>
    </source>
</evidence>
<dbReference type="SMART" id="SM00966">
    <property type="entry name" value="SpoVT_AbrB"/>
    <property type="match status" value="1"/>
</dbReference>
<evidence type="ECO:0000313" key="3">
    <source>
        <dbReference type="EMBL" id="RFC61789.1"/>
    </source>
</evidence>
<protein>
    <submittedName>
        <fullName evidence="3">AbrB/MazE/SpoVT family DNA-binding domain-containing protein</fullName>
    </submittedName>
</protein>
<dbReference type="EMBL" id="QURL01000015">
    <property type="protein sequence ID" value="RFC61789.1"/>
    <property type="molecule type" value="Genomic_DNA"/>
</dbReference>
<keyword evidence="1 3" id="KW-0238">DNA-binding</keyword>
<dbReference type="Pfam" id="PF04014">
    <property type="entry name" value="MazE_antitoxin"/>
    <property type="match status" value="1"/>
</dbReference>
<dbReference type="InterPro" id="IPR037914">
    <property type="entry name" value="SpoVT-AbrB_sf"/>
</dbReference>
<dbReference type="AlphaFoldDB" id="A0A371WXW2"/>
<dbReference type="SUPFAM" id="SSF89447">
    <property type="entry name" value="AbrB/MazE/MraZ-like"/>
    <property type="match status" value="1"/>
</dbReference>
<feature type="domain" description="SpoVT-AbrB" evidence="2">
    <location>
        <begin position="30"/>
        <end position="75"/>
    </location>
</feature>
<evidence type="ECO:0000313" key="4">
    <source>
        <dbReference type="Proteomes" id="UP000264310"/>
    </source>
</evidence>
<proteinExistence type="predicted"/>
<dbReference type="GO" id="GO:0003677">
    <property type="term" value="F:DNA binding"/>
    <property type="evidence" value="ECO:0007669"/>
    <property type="project" value="UniProtKB-UniRule"/>
</dbReference>
<gene>
    <name evidence="3" type="ORF">DYI37_19340</name>
</gene>